<evidence type="ECO:0000259" key="2">
    <source>
        <dbReference type="Pfam" id="PF01522"/>
    </source>
</evidence>
<dbReference type="GO" id="GO:0016810">
    <property type="term" value="F:hydrolase activity, acting on carbon-nitrogen (but not peptide) bonds"/>
    <property type="evidence" value="ECO:0007669"/>
    <property type="project" value="InterPro"/>
</dbReference>
<keyword evidence="4" id="KW-1185">Reference proteome</keyword>
<dbReference type="STRING" id="745411.B3C1_03165"/>
<dbReference type="InterPro" id="IPR002509">
    <property type="entry name" value="NODB_dom"/>
</dbReference>
<reference evidence="3 4" key="1">
    <citation type="journal article" date="2012" name="J. Bacteriol.">
        <title>Genome Sequence of Gallaecimonas xiamenensis Type Strain 3-C-1.</title>
        <authorList>
            <person name="Lai Q."/>
            <person name="Wang L."/>
            <person name="Wang W."/>
            <person name="Shao Z."/>
        </authorList>
    </citation>
    <scope>NUCLEOTIDE SEQUENCE [LARGE SCALE GENOMIC DNA]</scope>
    <source>
        <strain evidence="3 4">3-C-1</strain>
    </source>
</reference>
<dbReference type="Proteomes" id="UP000006755">
    <property type="component" value="Unassembled WGS sequence"/>
</dbReference>
<evidence type="ECO:0000256" key="1">
    <source>
        <dbReference type="SAM" id="SignalP"/>
    </source>
</evidence>
<dbReference type="RefSeq" id="WP_008482860.1">
    <property type="nucleotide sequence ID" value="NZ_AMRI01000003.1"/>
</dbReference>
<protein>
    <submittedName>
        <fullName evidence="3">Polysaccharide deacetylase</fullName>
    </submittedName>
</protein>
<feature type="chain" id="PRO_5003861665" evidence="1">
    <location>
        <begin position="20"/>
        <end position="365"/>
    </location>
</feature>
<dbReference type="EMBL" id="AMRI01000003">
    <property type="protein sequence ID" value="EKE77172.1"/>
    <property type="molecule type" value="Genomic_DNA"/>
</dbReference>
<evidence type="ECO:0000313" key="3">
    <source>
        <dbReference type="EMBL" id="EKE77172.1"/>
    </source>
</evidence>
<proteinExistence type="predicted"/>
<evidence type="ECO:0000313" key="4">
    <source>
        <dbReference type="Proteomes" id="UP000006755"/>
    </source>
</evidence>
<dbReference type="Gene3D" id="3.20.20.370">
    <property type="entry name" value="Glycoside hydrolase/deacetylase"/>
    <property type="match status" value="1"/>
</dbReference>
<feature type="domain" description="NodB homology" evidence="2">
    <location>
        <begin position="179"/>
        <end position="290"/>
    </location>
</feature>
<dbReference type="AlphaFoldDB" id="K2JRS2"/>
<organism evidence="3 4">
    <name type="scientific">Gallaecimonas xiamenensis 3-C-1</name>
    <dbReference type="NCBI Taxonomy" id="745411"/>
    <lineage>
        <taxon>Bacteria</taxon>
        <taxon>Pseudomonadati</taxon>
        <taxon>Pseudomonadota</taxon>
        <taxon>Gammaproteobacteria</taxon>
        <taxon>Enterobacterales</taxon>
        <taxon>Gallaecimonadaceae</taxon>
        <taxon>Gallaecimonas</taxon>
    </lineage>
</organism>
<comment type="caution">
    <text evidence="3">The sequence shown here is derived from an EMBL/GenBank/DDBJ whole genome shotgun (WGS) entry which is preliminary data.</text>
</comment>
<feature type="signal peptide" evidence="1">
    <location>
        <begin position="1"/>
        <end position="19"/>
    </location>
</feature>
<dbReference type="GO" id="GO:0005975">
    <property type="term" value="P:carbohydrate metabolic process"/>
    <property type="evidence" value="ECO:0007669"/>
    <property type="project" value="InterPro"/>
</dbReference>
<gene>
    <name evidence="3" type="ORF">B3C1_03165</name>
</gene>
<accession>K2JRS2</accession>
<name>K2JRS2_9GAMM</name>
<dbReference type="SUPFAM" id="SSF88713">
    <property type="entry name" value="Glycoside hydrolase/deacetylase"/>
    <property type="match status" value="1"/>
</dbReference>
<dbReference type="eggNOG" id="COG0726">
    <property type="taxonomic scope" value="Bacteria"/>
</dbReference>
<dbReference type="OrthoDB" id="9816280at2"/>
<dbReference type="PANTHER" id="PTHR10587">
    <property type="entry name" value="GLYCOSYL TRANSFERASE-RELATED"/>
    <property type="match status" value="1"/>
</dbReference>
<dbReference type="InterPro" id="IPR050248">
    <property type="entry name" value="Polysacc_deacetylase_ArnD"/>
</dbReference>
<keyword evidence="1" id="KW-0732">Signal</keyword>
<dbReference type="PATRIC" id="fig|745411.4.peg.621"/>
<dbReference type="Pfam" id="PF01522">
    <property type="entry name" value="Polysacc_deac_1"/>
    <property type="match status" value="1"/>
</dbReference>
<sequence>MRSYFIAALALLTLPQAWAAGPAKVATLDRQLWPQAIDSRSAFDQASAAEIRQFTRLLAATPLDDAAAVTAFTQVDNPDMASVQQWRELTQLRLQGNYAMACHQCQDAKSWEALVAASQQPHDNSLGAWQQASQAFHQRYLYEQVRLAALFGRVTSEVLPLGAGELDELERSGFNQADGHFLLSYDDGPSSTVKGDNRSAQLVSALEGKGLHAQFFALGERLAAVKPGKDFYANQCVGSHGYQHKSHQRWDGWAQSLADTRKLLAELPQKGHHWFRPPYGQRQPALLESLAERDEGVMLWNIDSQDWNRKLDNQQVQDRVITLMLLWRSGIILYHDIHPKALANLPALVDFQKQAGLTWTDCRDI</sequence>
<dbReference type="InterPro" id="IPR011330">
    <property type="entry name" value="Glyco_hydro/deAcase_b/a-brl"/>
</dbReference>
<dbReference type="CDD" id="cd10917">
    <property type="entry name" value="CE4_NodB_like_6s_7s"/>
    <property type="match status" value="1"/>
</dbReference>